<feature type="signal peptide" evidence="2">
    <location>
        <begin position="1"/>
        <end position="29"/>
    </location>
</feature>
<evidence type="ECO:0008006" key="5">
    <source>
        <dbReference type="Google" id="ProtNLM"/>
    </source>
</evidence>
<evidence type="ECO:0000313" key="3">
    <source>
        <dbReference type="EMBL" id="MDP9826163.1"/>
    </source>
</evidence>
<feature type="chain" id="PRO_5046391607" description="FG-GAP repeat protein" evidence="2">
    <location>
        <begin position="30"/>
        <end position="286"/>
    </location>
</feature>
<name>A0ABT9P0G1_9ACTN</name>
<evidence type="ECO:0000313" key="4">
    <source>
        <dbReference type="Proteomes" id="UP001235712"/>
    </source>
</evidence>
<evidence type="ECO:0000256" key="2">
    <source>
        <dbReference type="SAM" id="SignalP"/>
    </source>
</evidence>
<dbReference type="PROSITE" id="PS51257">
    <property type="entry name" value="PROKAR_LIPOPROTEIN"/>
    <property type="match status" value="1"/>
</dbReference>
<accession>A0ABT9P0G1</accession>
<feature type="region of interest" description="Disordered" evidence="1">
    <location>
        <begin position="38"/>
        <end position="115"/>
    </location>
</feature>
<dbReference type="RefSeq" id="WP_307240692.1">
    <property type="nucleotide sequence ID" value="NZ_JAUSQZ010000001.1"/>
</dbReference>
<feature type="compositionally biased region" description="Low complexity" evidence="1">
    <location>
        <begin position="41"/>
        <end position="83"/>
    </location>
</feature>
<gene>
    <name evidence="3" type="ORF">J2S57_001912</name>
</gene>
<reference evidence="3 4" key="1">
    <citation type="submission" date="2023-07" db="EMBL/GenBank/DDBJ databases">
        <title>Sequencing the genomes of 1000 actinobacteria strains.</title>
        <authorList>
            <person name="Klenk H.-P."/>
        </authorList>
    </citation>
    <scope>NUCLEOTIDE SEQUENCE [LARGE SCALE GENOMIC DNA]</scope>
    <source>
        <strain evidence="3 4">DSM 44388</strain>
    </source>
</reference>
<keyword evidence="2" id="KW-0732">Signal</keyword>
<keyword evidence="4" id="KW-1185">Reference proteome</keyword>
<sequence length="286" mass="28034">MLSTRAARPGRRRALPALALVPATLLALAACGSAEPTAVTDATAGPAGVASATASGAAGDSGSDDPATSAPDTTRSSASTTGSSSGGSGPACESDGSKVPSDAGMAKAGDLDGDGKNDQIWLADDGDDRLLGVKTASGAVFHTTFSSASPQAATAVGNRLGDGSAIILLSTGRSAPLYAVIDCKIVPTKNKDGNQYSFDLGFGGYGTGVACPAVKGALYLAGYDTDEASSGEYTVTRTRIDLADGGASAANGTRSELGDHAQGSATYEIATGVSCGDMPKAAEPES</sequence>
<comment type="caution">
    <text evidence="3">The sequence shown here is derived from an EMBL/GenBank/DDBJ whole genome shotgun (WGS) entry which is preliminary data.</text>
</comment>
<dbReference type="EMBL" id="JAUSQZ010000001">
    <property type="protein sequence ID" value="MDP9826163.1"/>
    <property type="molecule type" value="Genomic_DNA"/>
</dbReference>
<protein>
    <recommendedName>
        <fullName evidence="5">FG-GAP repeat protein</fullName>
    </recommendedName>
</protein>
<proteinExistence type="predicted"/>
<evidence type="ECO:0000256" key="1">
    <source>
        <dbReference type="SAM" id="MobiDB-lite"/>
    </source>
</evidence>
<dbReference type="Proteomes" id="UP001235712">
    <property type="component" value="Unassembled WGS sequence"/>
</dbReference>
<organism evidence="3 4">
    <name type="scientific">Kineosporia succinea</name>
    <dbReference type="NCBI Taxonomy" id="84632"/>
    <lineage>
        <taxon>Bacteria</taxon>
        <taxon>Bacillati</taxon>
        <taxon>Actinomycetota</taxon>
        <taxon>Actinomycetes</taxon>
        <taxon>Kineosporiales</taxon>
        <taxon>Kineosporiaceae</taxon>
        <taxon>Kineosporia</taxon>
    </lineage>
</organism>